<dbReference type="GO" id="GO:0003924">
    <property type="term" value="F:GTPase activity"/>
    <property type="evidence" value="ECO:0007669"/>
    <property type="project" value="TreeGrafter"/>
</dbReference>
<keyword evidence="1" id="KW-0175">Coiled coil</keyword>
<dbReference type="InterPro" id="IPR053082">
    <property type="entry name" value="Nuclear_GTPase_SLIP-GC"/>
</dbReference>
<sequence>MDDFVCSTLRDWGLGAHIQRFKDEGISERSFKVLNDADIDTLFPTVGPRSIFREEYQQFKTNADSRSSTSTQSPQAAAESQAQPSTSSTPQKGRRKRKLNAQAELSQSSSPAGKQRCDTQSEVILRDVKKIMEHVEARLEEQHQTKVSKFLMKKITDLDTDKKELVGVFGATGAGKSSLINAIIGEKDLLPSGNIRACTAVMIKVEANMDGTNYEADIEFITEEEWKDDLWFMYNFVKENANQENKEKDDDYCDFKNKMSAVYGEDWKTKTPDKLMNQHLYKDIRECLESRRKSFIYDSARELCKNIMKFTRTAFKIAEEERRYWPLVKCATIRVPSTDLLQQVTLVDLPGNGDRNKSRDQMWKEHVGNCSTVWILAATNRAADQKDAWEILESACGLMGNGGECQQIHFICTMSDCLKDSYECSVAEAREAIKEEIKKEFSELQNINRHFSEDCFKVFIVSSDEFLNETHSKSNENEIPELKKILENLNDRHSRALNYVSGAHGILSLIQGANSRTGASKKHVCRVLEENLRCELGKIQKSMDEASEAFEKCLREGVENSKISCDKDLELFLKPTDDGRGFHKILKSVVKNNGIYQPKKSSEMNLNVTLASPLMKSIDKEFLKTFPNKGERKPFNGAINKFSLYTEKLIQKFKDVELQLTFLQTEEEKIKKKLNEIIRDRKKMIYRSLAEAIENNLTECYEKAAKCEGKGSLEEMRNILKTHVCSSKNIMFEVAKQKMLNKLQELKEEILKELEETLKESVELSLKTDHYSIPDFPAELKKVKTFCDKLKKCP</sequence>
<reference evidence="5" key="2">
    <citation type="submission" date="2019-02" db="EMBL/GenBank/DDBJ databases">
        <title>Opniocepnalus argus Var Kimnra genome.</title>
        <authorList>
            <person name="Zhou C."/>
            <person name="Xiao S."/>
        </authorList>
    </citation>
    <scope>NUCLEOTIDE SEQUENCE [LARGE SCALE GENOMIC DNA]</scope>
</reference>
<gene>
    <name evidence="4" type="ORF">EXN66_Car014180</name>
</gene>
<feature type="coiled-coil region" evidence="1">
    <location>
        <begin position="419"/>
        <end position="492"/>
    </location>
</feature>
<dbReference type="SUPFAM" id="SSF52540">
    <property type="entry name" value="P-loop containing nucleoside triphosphate hydrolases"/>
    <property type="match status" value="1"/>
</dbReference>
<dbReference type="EMBL" id="CM015725">
    <property type="protein sequence ID" value="KAF3698499.1"/>
    <property type="molecule type" value="Genomic_DNA"/>
</dbReference>
<feature type="compositionally biased region" description="Low complexity" evidence="2">
    <location>
        <begin position="67"/>
        <end position="91"/>
    </location>
</feature>
<feature type="compositionally biased region" description="Polar residues" evidence="2">
    <location>
        <begin position="103"/>
        <end position="114"/>
    </location>
</feature>
<accession>A0A6G1Q7W1</accession>
<dbReference type="PANTHER" id="PTHR47308">
    <property type="entry name" value="NUCLEAR GTPASE SLIP-GC"/>
    <property type="match status" value="1"/>
</dbReference>
<dbReference type="Pfam" id="PF00350">
    <property type="entry name" value="Dynamin_N"/>
    <property type="match status" value="1"/>
</dbReference>
<evidence type="ECO:0000256" key="1">
    <source>
        <dbReference type="SAM" id="Coils"/>
    </source>
</evidence>
<proteinExistence type="predicted"/>
<dbReference type="AlphaFoldDB" id="A0A6G1Q7W1"/>
<protein>
    <submittedName>
        <fullName evidence="4">Nuclear GTPase SLIP-GC</fullName>
    </submittedName>
</protein>
<evidence type="ECO:0000313" key="5">
    <source>
        <dbReference type="Proteomes" id="UP000503349"/>
    </source>
</evidence>
<dbReference type="Proteomes" id="UP000503349">
    <property type="component" value="Chromosome 14"/>
</dbReference>
<dbReference type="Gene3D" id="3.40.50.300">
    <property type="entry name" value="P-loop containing nucleotide triphosphate hydrolases"/>
    <property type="match status" value="2"/>
</dbReference>
<keyword evidence="5" id="KW-1185">Reference proteome</keyword>
<dbReference type="InterPro" id="IPR045063">
    <property type="entry name" value="Dynamin_N"/>
</dbReference>
<feature type="coiled-coil region" evidence="1">
    <location>
        <begin position="729"/>
        <end position="767"/>
    </location>
</feature>
<feature type="domain" description="Dynamin N-terminal" evidence="3">
    <location>
        <begin position="166"/>
        <end position="389"/>
    </location>
</feature>
<organism evidence="4 5">
    <name type="scientific">Channa argus</name>
    <name type="common">Northern snakehead</name>
    <name type="synonym">Ophicephalus argus</name>
    <dbReference type="NCBI Taxonomy" id="215402"/>
    <lineage>
        <taxon>Eukaryota</taxon>
        <taxon>Metazoa</taxon>
        <taxon>Chordata</taxon>
        <taxon>Craniata</taxon>
        <taxon>Vertebrata</taxon>
        <taxon>Euteleostomi</taxon>
        <taxon>Actinopterygii</taxon>
        <taxon>Neopterygii</taxon>
        <taxon>Teleostei</taxon>
        <taxon>Neoteleostei</taxon>
        <taxon>Acanthomorphata</taxon>
        <taxon>Anabantaria</taxon>
        <taxon>Anabantiformes</taxon>
        <taxon>Channoidei</taxon>
        <taxon>Channidae</taxon>
        <taxon>Channa</taxon>
    </lineage>
</organism>
<dbReference type="PANTHER" id="PTHR47308:SF1">
    <property type="entry name" value="NUCLEAR GTPASE SLIP-GC"/>
    <property type="match status" value="1"/>
</dbReference>
<dbReference type="InterPro" id="IPR027417">
    <property type="entry name" value="P-loop_NTPase"/>
</dbReference>
<reference evidence="4 5" key="1">
    <citation type="submission" date="2019-02" db="EMBL/GenBank/DDBJ databases">
        <title>Opniocepnalus argus genome.</title>
        <authorList>
            <person name="Zhou C."/>
            <person name="Xiao S."/>
        </authorList>
    </citation>
    <scope>NUCLEOTIDE SEQUENCE [LARGE SCALE GENOMIC DNA]</scope>
    <source>
        <strain evidence="4">OARG1902GOOAL</strain>
        <tissue evidence="4">Muscle</tissue>
    </source>
</reference>
<feature type="region of interest" description="Disordered" evidence="2">
    <location>
        <begin position="60"/>
        <end position="119"/>
    </location>
</feature>
<name>A0A6G1Q7W1_CHAAH</name>
<evidence type="ECO:0000259" key="3">
    <source>
        <dbReference type="Pfam" id="PF00350"/>
    </source>
</evidence>
<evidence type="ECO:0000256" key="2">
    <source>
        <dbReference type="SAM" id="MobiDB-lite"/>
    </source>
</evidence>
<evidence type="ECO:0000313" key="4">
    <source>
        <dbReference type="EMBL" id="KAF3698499.1"/>
    </source>
</evidence>